<dbReference type="Pfam" id="PF07859">
    <property type="entry name" value="Abhydrolase_3"/>
    <property type="match status" value="1"/>
</dbReference>
<dbReference type="InterPro" id="IPR029058">
    <property type="entry name" value="AB_hydrolase_fold"/>
</dbReference>
<dbReference type="InterPro" id="IPR050300">
    <property type="entry name" value="GDXG_lipolytic_enzyme"/>
</dbReference>
<dbReference type="EMBL" id="STGW01000005">
    <property type="protein sequence ID" value="THV13179.1"/>
    <property type="molecule type" value="Genomic_DNA"/>
</dbReference>
<evidence type="ECO:0000313" key="4">
    <source>
        <dbReference type="EMBL" id="THV13179.1"/>
    </source>
</evidence>
<evidence type="ECO:0000259" key="3">
    <source>
        <dbReference type="Pfam" id="PF07859"/>
    </source>
</evidence>
<comment type="caution">
    <text evidence="4">The sequence shown here is derived from an EMBL/GenBank/DDBJ whole genome shotgun (WGS) entry which is preliminary data.</text>
</comment>
<dbReference type="InterPro" id="IPR013094">
    <property type="entry name" value="AB_hydrolase_3"/>
</dbReference>
<reference evidence="4 5" key="1">
    <citation type="journal article" date="2009" name="Int. J. Syst. Evol. Microbiol.">
        <title>Nocardioides caeni sp. nov., isolated from wastewater.</title>
        <authorList>
            <person name="Yoon J.H."/>
            <person name="Kang S.J."/>
            <person name="Park S."/>
            <person name="Kim W."/>
            <person name="Oh T.K."/>
        </authorList>
    </citation>
    <scope>NUCLEOTIDE SEQUENCE [LARGE SCALE GENOMIC DNA]</scope>
    <source>
        <strain evidence="4 5">DSM 23134</strain>
    </source>
</reference>
<dbReference type="PANTHER" id="PTHR48081">
    <property type="entry name" value="AB HYDROLASE SUPERFAMILY PROTEIN C4A8.06C"/>
    <property type="match status" value="1"/>
</dbReference>
<name>A0A4S8NDR4_9ACTN</name>
<accession>A0A4S8NDR4</accession>
<protein>
    <submittedName>
        <fullName evidence="4">Alpha/beta hydrolase</fullName>
    </submittedName>
</protein>
<dbReference type="RefSeq" id="WP_136562640.1">
    <property type="nucleotide sequence ID" value="NZ_BAABLS010000010.1"/>
</dbReference>
<proteinExistence type="inferred from homology"/>
<dbReference type="PANTHER" id="PTHR48081:SF8">
    <property type="entry name" value="ALPHA_BETA HYDROLASE FOLD-3 DOMAIN-CONTAINING PROTEIN-RELATED"/>
    <property type="match status" value="1"/>
</dbReference>
<organism evidence="4 5">
    <name type="scientific">Nocardioides caeni</name>
    <dbReference type="NCBI Taxonomy" id="574700"/>
    <lineage>
        <taxon>Bacteria</taxon>
        <taxon>Bacillati</taxon>
        <taxon>Actinomycetota</taxon>
        <taxon>Actinomycetes</taxon>
        <taxon>Propionibacteriales</taxon>
        <taxon>Nocardioidaceae</taxon>
        <taxon>Nocardioides</taxon>
    </lineage>
</organism>
<keyword evidence="5" id="KW-1185">Reference proteome</keyword>
<dbReference type="SUPFAM" id="SSF53474">
    <property type="entry name" value="alpha/beta-Hydrolases"/>
    <property type="match status" value="1"/>
</dbReference>
<evidence type="ECO:0000256" key="1">
    <source>
        <dbReference type="ARBA" id="ARBA00010515"/>
    </source>
</evidence>
<dbReference type="Gene3D" id="3.40.50.1820">
    <property type="entry name" value="alpha/beta hydrolase"/>
    <property type="match status" value="1"/>
</dbReference>
<feature type="domain" description="Alpha/beta hydrolase fold-3" evidence="3">
    <location>
        <begin position="79"/>
        <end position="278"/>
    </location>
</feature>
<dbReference type="AlphaFoldDB" id="A0A4S8NDR4"/>
<dbReference type="OrthoDB" id="3181909at2"/>
<comment type="similarity">
    <text evidence="1">Belongs to the 'GDXG' lipolytic enzyme family.</text>
</comment>
<gene>
    <name evidence="4" type="ORF">E9934_09365</name>
</gene>
<evidence type="ECO:0000313" key="5">
    <source>
        <dbReference type="Proteomes" id="UP000307087"/>
    </source>
</evidence>
<dbReference type="Proteomes" id="UP000307087">
    <property type="component" value="Unassembled WGS sequence"/>
</dbReference>
<dbReference type="InterPro" id="IPR002168">
    <property type="entry name" value="Lipase_GDXG_HIS_AS"/>
</dbReference>
<evidence type="ECO:0000256" key="2">
    <source>
        <dbReference type="ARBA" id="ARBA00022801"/>
    </source>
</evidence>
<sequence>MPVHPELAPLLALIEAGTPLHALSPVDARSSFRKLTVDFRSPDTLASVASIEDTTVAGADGPLPARIFRPAVEGPVPTVVLLHGGGFVIGDLDTHAGMARALCAGAGAVVVAVDYRLAPEATFPAAADDAIAAVRDVQSRLAELGGSEVLGVAGDSAGGNLSAVATQHVPGIAAQLLIYPATDVAGDFPSREENKAGYFLDEPTMAWFIGSYLGAHLDLDDPKLSPLRGDLTDLPPAVVVTAELDPLRDEGIAYADALVAAGVPVHQTTYPGLIHGFFDMGPWSPACQAAVDETIARFGELLAQA</sequence>
<dbReference type="GO" id="GO:0016787">
    <property type="term" value="F:hydrolase activity"/>
    <property type="evidence" value="ECO:0007669"/>
    <property type="project" value="UniProtKB-KW"/>
</dbReference>
<dbReference type="PROSITE" id="PS01173">
    <property type="entry name" value="LIPASE_GDXG_HIS"/>
    <property type="match status" value="1"/>
</dbReference>
<keyword evidence="2 4" id="KW-0378">Hydrolase</keyword>